<dbReference type="Proteomes" id="UP000202485">
    <property type="component" value="Unassembled WGS sequence"/>
</dbReference>
<evidence type="ECO:0000313" key="2">
    <source>
        <dbReference type="Proteomes" id="UP000202485"/>
    </source>
</evidence>
<keyword evidence="2" id="KW-1185">Reference proteome</keyword>
<dbReference type="EMBL" id="FXYG01000003">
    <property type="protein sequence ID" value="SMX43809.1"/>
    <property type="molecule type" value="Genomic_DNA"/>
</dbReference>
<dbReference type="AlphaFoldDB" id="A0A238KLS6"/>
<sequence length="79" mass="8752">MAMDVLCLSTILLEWLMITSSLRTSSLFAGLARVVLFHNLFPSATDQRTAVVSSYVDSVPLITFSRERGFVTPISGMWP</sequence>
<proteinExistence type="predicted"/>
<reference evidence="2" key="1">
    <citation type="submission" date="2017-05" db="EMBL/GenBank/DDBJ databases">
        <authorList>
            <person name="Rodrigo-Torres L."/>
            <person name="Arahal R. D."/>
            <person name="Lucena T."/>
        </authorList>
    </citation>
    <scope>NUCLEOTIDE SEQUENCE [LARGE SCALE GENOMIC DNA]</scope>
    <source>
        <strain evidence="2">CECT 8715</strain>
    </source>
</reference>
<organism evidence="1 2">
    <name type="scientific">Ruegeria arenilitoris</name>
    <dbReference type="NCBI Taxonomy" id="1173585"/>
    <lineage>
        <taxon>Bacteria</taxon>
        <taxon>Pseudomonadati</taxon>
        <taxon>Pseudomonadota</taxon>
        <taxon>Alphaproteobacteria</taxon>
        <taxon>Rhodobacterales</taxon>
        <taxon>Roseobacteraceae</taxon>
        <taxon>Ruegeria</taxon>
    </lineage>
</organism>
<gene>
    <name evidence="1" type="ORF">RUA8715_02280</name>
</gene>
<accession>A0A238KLS6</accession>
<evidence type="ECO:0000313" key="1">
    <source>
        <dbReference type="EMBL" id="SMX43809.1"/>
    </source>
</evidence>
<name>A0A238KLS6_9RHOB</name>
<protein>
    <submittedName>
        <fullName evidence="1">Uncharacterized protein</fullName>
    </submittedName>
</protein>